<organism evidence="1 2">
    <name type="scientific">Glarea lozoyensis (strain ATCC 74030 / MF5533)</name>
    <dbReference type="NCBI Taxonomy" id="1104152"/>
    <lineage>
        <taxon>Eukaryota</taxon>
        <taxon>Fungi</taxon>
        <taxon>Dikarya</taxon>
        <taxon>Ascomycota</taxon>
        <taxon>Pezizomycotina</taxon>
        <taxon>Leotiomycetes</taxon>
        <taxon>Helotiales</taxon>
        <taxon>Helotiaceae</taxon>
        <taxon>Glarea</taxon>
    </lineage>
</organism>
<protein>
    <submittedName>
        <fullName evidence="1">Uncharacterized protein</fullName>
    </submittedName>
</protein>
<gene>
    <name evidence="1" type="ORF">M7I_4193</name>
</gene>
<comment type="caution">
    <text evidence="1">The sequence shown here is derived from an EMBL/GenBank/DDBJ whole genome shotgun (WGS) entry which is preliminary data.</text>
</comment>
<proteinExistence type="predicted"/>
<evidence type="ECO:0000313" key="1">
    <source>
        <dbReference type="EMBL" id="EHK99870.1"/>
    </source>
</evidence>
<accession>H0ENI8</accession>
<sequence>MLQSLTTTSSISHSQTINQPHLHPLLKSNSLKILLHPTIPLPKIPMHFLHPSIRTPRKLLI</sequence>
<dbReference type="InParanoid" id="H0ENI8"/>
<keyword evidence="2" id="KW-1185">Reference proteome</keyword>
<dbReference type="Proteomes" id="UP000005446">
    <property type="component" value="Unassembled WGS sequence"/>
</dbReference>
<dbReference type="AlphaFoldDB" id="H0ENI8"/>
<name>H0ENI8_GLAL7</name>
<reference evidence="1 2" key="1">
    <citation type="journal article" date="2012" name="Eukaryot. Cell">
        <title>Genome sequence of the fungus Glarea lozoyensis: the first genome sequence of a species from the Helotiaceae family.</title>
        <authorList>
            <person name="Youssar L."/>
            <person name="Gruening B.A."/>
            <person name="Erxleben A."/>
            <person name="Guenther S."/>
            <person name="Huettel W."/>
        </authorList>
    </citation>
    <scope>NUCLEOTIDE SEQUENCE [LARGE SCALE GENOMIC DNA]</scope>
    <source>
        <strain evidence="2">ATCC 74030 / MF5533</strain>
    </source>
</reference>
<dbReference type="EMBL" id="AGUE01000104">
    <property type="protein sequence ID" value="EHK99870.1"/>
    <property type="molecule type" value="Genomic_DNA"/>
</dbReference>
<evidence type="ECO:0000313" key="2">
    <source>
        <dbReference type="Proteomes" id="UP000005446"/>
    </source>
</evidence>
<dbReference type="HOGENOM" id="CLU_2922805_0_0_1"/>